<name>D5P278_9MYCO</name>
<keyword evidence="3" id="KW-1185">Reference proteome</keyword>
<dbReference type="AlphaFoldDB" id="D5P278"/>
<feature type="transmembrane region" description="Helical" evidence="1">
    <location>
        <begin position="36"/>
        <end position="58"/>
    </location>
</feature>
<feature type="non-terminal residue" evidence="2">
    <location>
        <position position="186"/>
    </location>
</feature>
<accession>D5P278</accession>
<reference evidence="2 3" key="1">
    <citation type="submission" date="2010-04" db="EMBL/GenBank/DDBJ databases">
        <authorList>
            <person name="Muzny D."/>
            <person name="Qin X."/>
            <person name="Deng J."/>
            <person name="Jiang H."/>
            <person name="Liu Y."/>
            <person name="Qu J."/>
            <person name="Song X.-Z."/>
            <person name="Zhang L."/>
            <person name="Thornton R."/>
            <person name="Coyle M."/>
            <person name="Francisco L."/>
            <person name="Jackson L."/>
            <person name="Javaid M."/>
            <person name="Korchina V."/>
            <person name="Kovar C."/>
            <person name="Mata R."/>
            <person name="Mathew T."/>
            <person name="Ngo R."/>
            <person name="Nguyen L."/>
            <person name="Nguyen N."/>
            <person name="Okwuonu G."/>
            <person name="Ongeri F."/>
            <person name="Pham C."/>
            <person name="Simmons D."/>
            <person name="Wilczek-Boney K."/>
            <person name="Hale W."/>
            <person name="Jakkamsetti A."/>
            <person name="Pham P."/>
            <person name="Ruth R."/>
            <person name="San Lucas F."/>
            <person name="Warren J."/>
            <person name="Zhang J."/>
            <person name="Zhao Z."/>
            <person name="Zhou C."/>
            <person name="Zhu D."/>
            <person name="Lee S."/>
            <person name="Bess C."/>
            <person name="Blankenburg K."/>
            <person name="Forbes L."/>
            <person name="Fu Q."/>
            <person name="Gubbala S."/>
            <person name="Hirani K."/>
            <person name="Jayaseelan J.C."/>
            <person name="Lara F."/>
            <person name="Munidasa M."/>
            <person name="Palculict T."/>
            <person name="Patil S."/>
            <person name="Pu L.-L."/>
            <person name="Saada N."/>
            <person name="Tang L."/>
            <person name="Weissenberger G."/>
            <person name="Zhu Y."/>
            <person name="Hemphill L."/>
            <person name="Shang Y."/>
            <person name="Youmans B."/>
            <person name="Ayvaz T."/>
            <person name="Ross M."/>
            <person name="Santibanez J."/>
            <person name="Aqrawi P."/>
            <person name="Gross S."/>
            <person name="Joshi V."/>
            <person name="Fowler G."/>
            <person name="Nazareth L."/>
            <person name="Reid J."/>
            <person name="Worley K."/>
            <person name="Petrosino J."/>
            <person name="Highlander S."/>
            <person name="Gibbs R."/>
        </authorList>
    </citation>
    <scope>NUCLEOTIDE SEQUENCE [LARGE SCALE GENOMIC DNA]</scope>
    <source>
        <strain evidence="2 3">ATCC BAA-614</strain>
    </source>
</reference>
<sequence length="186" mass="20726">MMSSTSNRKNHNTSQSSDDDWIGELIWAVVKAAGQLLWWAVLFPVLSIPVIVSVWVAIAHGPRASLLSAALAVAAYIGWAVVEPSSFTAWVTDPVRQRWLSWWRYHRNWESVCTLHGLSARLGDRTLVPALRSVRIGHHADVLILRVVAGQSIADWHKRGDALAAAWRAERLTIRATTPGELRIII</sequence>
<protein>
    <recommendedName>
        <fullName evidence="4">Cell division protein FtsK</fullName>
    </recommendedName>
</protein>
<gene>
    <name evidence="2" type="ORF">HMPREF0591_0272</name>
</gene>
<evidence type="ECO:0008006" key="4">
    <source>
        <dbReference type="Google" id="ProtNLM"/>
    </source>
</evidence>
<evidence type="ECO:0000313" key="3">
    <source>
        <dbReference type="Proteomes" id="UP000003653"/>
    </source>
</evidence>
<comment type="caution">
    <text evidence="2">The sequence shown here is derived from an EMBL/GenBank/DDBJ whole genome shotgun (WGS) entry which is preliminary data.</text>
</comment>
<evidence type="ECO:0000313" key="2">
    <source>
        <dbReference type="EMBL" id="EFG79811.1"/>
    </source>
</evidence>
<feature type="transmembrane region" description="Helical" evidence="1">
    <location>
        <begin position="64"/>
        <end position="82"/>
    </location>
</feature>
<dbReference type="EMBL" id="ADNV01000047">
    <property type="protein sequence ID" value="EFG79811.1"/>
    <property type="molecule type" value="Genomic_DNA"/>
</dbReference>
<keyword evidence="1" id="KW-0472">Membrane</keyword>
<proteinExistence type="predicted"/>
<dbReference type="Proteomes" id="UP000003653">
    <property type="component" value="Unassembled WGS sequence"/>
</dbReference>
<keyword evidence="1" id="KW-0812">Transmembrane</keyword>
<evidence type="ECO:0000256" key="1">
    <source>
        <dbReference type="SAM" id="Phobius"/>
    </source>
</evidence>
<organism evidence="2 3">
    <name type="scientific">Mycobacterium parascrofulaceum ATCC BAA-614</name>
    <dbReference type="NCBI Taxonomy" id="525368"/>
    <lineage>
        <taxon>Bacteria</taxon>
        <taxon>Bacillati</taxon>
        <taxon>Actinomycetota</taxon>
        <taxon>Actinomycetes</taxon>
        <taxon>Mycobacteriales</taxon>
        <taxon>Mycobacteriaceae</taxon>
        <taxon>Mycobacterium</taxon>
        <taxon>Mycobacterium simiae complex</taxon>
    </lineage>
</organism>
<keyword evidence="1" id="KW-1133">Transmembrane helix</keyword>
<dbReference type="HOGENOM" id="CLU_1457422_0_0_11"/>
<dbReference type="eggNOG" id="COG1674">
    <property type="taxonomic scope" value="Bacteria"/>
</dbReference>